<feature type="compositionally biased region" description="Polar residues" evidence="1">
    <location>
        <begin position="59"/>
        <end position="77"/>
    </location>
</feature>
<evidence type="ECO:0000313" key="3">
    <source>
        <dbReference type="Proteomes" id="UP001054252"/>
    </source>
</evidence>
<dbReference type="PANTHER" id="PTHR33132:SF142">
    <property type="entry name" value="SERINE-RICH PROTEIN-LIKE PROTEIN"/>
    <property type="match status" value="1"/>
</dbReference>
<dbReference type="EMBL" id="BPVZ01000035">
    <property type="protein sequence ID" value="GKV11781.1"/>
    <property type="molecule type" value="Genomic_DNA"/>
</dbReference>
<dbReference type="Proteomes" id="UP001054252">
    <property type="component" value="Unassembled WGS sequence"/>
</dbReference>
<name>A0AAV5JGA8_9ROSI</name>
<evidence type="ECO:0000256" key="1">
    <source>
        <dbReference type="SAM" id="MobiDB-lite"/>
    </source>
</evidence>
<protein>
    <submittedName>
        <fullName evidence="2">Uncharacterized protein</fullName>
    </submittedName>
</protein>
<feature type="region of interest" description="Disordered" evidence="1">
    <location>
        <begin position="53"/>
        <end position="77"/>
    </location>
</feature>
<evidence type="ECO:0000313" key="2">
    <source>
        <dbReference type="EMBL" id="GKV11781.1"/>
    </source>
</evidence>
<accession>A0AAV5JGA8</accession>
<proteinExistence type="predicted"/>
<comment type="caution">
    <text evidence="2">The sequence shown here is derived from an EMBL/GenBank/DDBJ whole genome shotgun (WGS) entry which is preliminary data.</text>
</comment>
<sequence length="77" mass="7868">MASQGSAASPKGGNSTGTVPAVNPSFGQCVCSPSTHPGSFRCRFHRSKSSAWLKRSKSVPATTESLASLSPKSVESA</sequence>
<gene>
    <name evidence="2" type="ORF">SLEP1_g23001</name>
</gene>
<keyword evidence="3" id="KW-1185">Reference proteome</keyword>
<dbReference type="PANTHER" id="PTHR33132">
    <property type="entry name" value="OSJNBB0118P14.9 PROTEIN"/>
    <property type="match status" value="1"/>
</dbReference>
<organism evidence="2 3">
    <name type="scientific">Rubroshorea leprosula</name>
    <dbReference type="NCBI Taxonomy" id="152421"/>
    <lineage>
        <taxon>Eukaryota</taxon>
        <taxon>Viridiplantae</taxon>
        <taxon>Streptophyta</taxon>
        <taxon>Embryophyta</taxon>
        <taxon>Tracheophyta</taxon>
        <taxon>Spermatophyta</taxon>
        <taxon>Magnoliopsida</taxon>
        <taxon>eudicotyledons</taxon>
        <taxon>Gunneridae</taxon>
        <taxon>Pentapetalae</taxon>
        <taxon>rosids</taxon>
        <taxon>malvids</taxon>
        <taxon>Malvales</taxon>
        <taxon>Dipterocarpaceae</taxon>
        <taxon>Rubroshorea</taxon>
    </lineage>
</organism>
<reference evidence="2 3" key="1">
    <citation type="journal article" date="2021" name="Commun. Biol.">
        <title>The genome of Shorea leprosula (Dipterocarpaceae) highlights the ecological relevance of drought in aseasonal tropical rainforests.</title>
        <authorList>
            <person name="Ng K.K.S."/>
            <person name="Kobayashi M.J."/>
            <person name="Fawcett J.A."/>
            <person name="Hatakeyama M."/>
            <person name="Paape T."/>
            <person name="Ng C.H."/>
            <person name="Ang C.C."/>
            <person name="Tnah L.H."/>
            <person name="Lee C.T."/>
            <person name="Nishiyama T."/>
            <person name="Sese J."/>
            <person name="O'Brien M.J."/>
            <person name="Copetti D."/>
            <person name="Mohd Noor M.I."/>
            <person name="Ong R.C."/>
            <person name="Putra M."/>
            <person name="Sireger I.Z."/>
            <person name="Indrioko S."/>
            <person name="Kosugi Y."/>
            <person name="Izuno A."/>
            <person name="Isagi Y."/>
            <person name="Lee S.L."/>
            <person name="Shimizu K.K."/>
        </authorList>
    </citation>
    <scope>NUCLEOTIDE SEQUENCE [LARGE SCALE GENOMIC DNA]</scope>
    <source>
        <strain evidence="2">214</strain>
    </source>
</reference>
<dbReference type="AlphaFoldDB" id="A0AAV5JGA8"/>